<evidence type="ECO:0000259" key="2">
    <source>
        <dbReference type="Pfam" id="PF03732"/>
    </source>
</evidence>
<dbReference type="Proteomes" id="UP000595140">
    <property type="component" value="Unassembled WGS sequence"/>
</dbReference>
<dbReference type="EMBL" id="OOIL02002458">
    <property type="protein sequence ID" value="VFQ82894.1"/>
    <property type="molecule type" value="Genomic_DNA"/>
</dbReference>
<gene>
    <name evidence="3" type="ORF">CCAM_LOCUS24670</name>
</gene>
<dbReference type="AlphaFoldDB" id="A0A484M368"/>
<evidence type="ECO:0000313" key="4">
    <source>
        <dbReference type="Proteomes" id="UP000595140"/>
    </source>
</evidence>
<feature type="domain" description="Retrotransposon gag" evidence="2">
    <location>
        <begin position="106"/>
        <end position="200"/>
    </location>
</feature>
<dbReference type="OrthoDB" id="1934635at2759"/>
<feature type="region of interest" description="Disordered" evidence="1">
    <location>
        <begin position="43"/>
        <end position="71"/>
    </location>
</feature>
<keyword evidence="4" id="KW-1185">Reference proteome</keyword>
<sequence length="769" mass="87692">MSNESQPMFHEELVASNSALKAQGEYLAKEVAKLTKIKLNALQGSDHEDDASTSSTNKAKTNDGSDFKVDVPTFEGKNEPDEFLEWLETVERVFDFKEVSDEKKVKIVALKFRKYASTWWTNTCTKRRRNHKEPVAMWAKMKSLLKKKFLPAEYVHENFAKLQTLKQGSKSVEEYTREFEELLLRCDLQEDDEQTFVRYLFSLNLQIANTVELQSYESLEELTKLALKELYKEDEDFKDTYSKCLIRPYGDFLVKDGYLFRGNQLCVSKSSRDVHFEIRPVISFGLGGATGASIILMITSLKGAELYLGELSYLLGQGNYGYVAGFRIDMLGPKGIITFSHYSINWLNDFRVVGRSPGYINYKKGRDQRDGRPQGKDQYKDRTYEERKPYPFFPPRGPKLMEPEEYTPLTHSVNTVFDYAKHQGLVEYDPSFSPLYALDNSPYCRFHKAANHDTDEFNVLKREIENLIRAGNLSQFVKNRNTWRKDVKSERNFFFNKLLILSQVFTGALFSRLLLVDRLDHQVEAYFRNFNATILTFFSSGTSLKSKTRSTVSSHSRKSSGSFFPSKVGIWVVWWGFGLFLSCKNCWGEGGMNVARAEVEGQGVGRYNKKAVELPQKRKEISLPSDEEEKVPYKQKRVEENLMIYGGNIGGDSAEQKKKWVHLACTGDVSSAPRSSKMVRLGPVLFGPKGAPEIPSPHRDALVVKCEINDVVIHPSYVDNGSSIKSCDIIDVEGLIKVMLTIGDGEHKRTILVEFMVVHLIVSHNLIIG</sequence>
<dbReference type="PANTHER" id="PTHR35046:SF26">
    <property type="entry name" value="RNA-DIRECTED DNA POLYMERASE"/>
    <property type="match status" value="1"/>
</dbReference>
<reference evidence="3 4" key="1">
    <citation type="submission" date="2018-04" db="EMBL/GenBank/DDBJ databases">
        <authorList>
            <person name="Vogel A."/>
        </authorList>
    </citation>
    <scope>NUCLEOTIDE SEQUENCE [LARGE SCALE GENOMIC DNA]</scope>
</reference>
<dbReference type="PANTHER" id="PTHR35046">
    <property type="entry name" value="ZINC KNUCKLE (CCHC-TYPE) FAMILY PROTEIN"/>
    <property type="match status" value="1"/>
</dbReference>
<feature type="compositionally biased region" description="Basic and acidic residues" evidence="1">
    <location>
        <begin position="60"/>
        <end position="69"/>
    </location>
</feature>
<dbReference type="InterPro" id="IPR005162">
    <property type="entry name" value="Retrotrans_gag_dom"/>
</dbReference>
<evidence type="ECO:0000313" key="3">
    <source>
        <dbReference type="EMBL" id="VFQ82894.1"/>
    </source>
</evidence>
<evidence type="ECO:0000256" key="1">
    <source>
        <dbReference type="SAM" id="MobiDB-lite"/>
    </source>
</evidence>
<accession>A0A484M368</accession>
<protein>
    <recommendedName>
        <fullName evidence="2">Retrotransposon gag domain-containing protein</fullName>
    </recommendedName>
</protein>
<organism evidence="3 4">
    <name type="scientific">Cuscuta campestris</name>
    <dbReference type="NCBI Taxonomy" id="132261"/>
    <lineage>
        <taxon>Eukaryota</taxon>
        <taxon>Viridiplantae</taxon>
        <taxon>Streptophyta</taxon>
        <taxon>Embryophyta</taxon>
        <taxon>Tracheophyta</taxon>
        <taxon>Spermatophyta</taxon>
        <taxon>Magnoliopsida</taxon>
        <taxon>eudicotyledons</taxon>
        <taxon>Gunneridae</taxon>
        <taxon>Pentapetalae</taxon>
        <taxon>asterids</taxon>
        <taxon>lamiids</taxon>
        <taxon>Solanales</taxon>
        <taxon>Convolvulaceae</taxon>
        <taxon>Cuscuteae</taxon>
        <taxon>Cuscuta</taxon>
        <taxon>Cuscuta subgen. Grammica</taxon>
        <taxon>Cuscuta sect. Cleistogrammica</taxon>
    </lineage>
</organism>
<name>A0A484M368_9ASTE</name>
<dbReference type="Pfam" id="PF03732">
    <property type="entry name" value="Retrotrans_gag"/>
    <property type="match status" value="1"/>
</dbReference>
<proteinExistence type="predicted"/>